<dbReference type="AlphaFoldDB" id="A0AAV1S3X4"/>
<gene>
    <name evidence="1" type="ORF">DCAF_LOCUS18242</name>
</gene>
<organism evidence="1 2">
    <name type="scientific">Dovyalis caffra</name>
    <dbReference type="NCBI Taxonomy" id="77055"/>
    <lineage>
        <taxon>Eukaryota</taxon>
        <taxon>Viridiplantae</taxon>
        <taxon>Streptophyta</taxon>
        <taxon>Embryophyta</taxon>
        <taxon>Tracheophyta</taxon>
        <taxon>Spermatophyta</taxon>
        <taxon>Magnoliopsida</taxon>
        <taxon>eudicotyledons</taxon>
        <taxon>Gunneridae</taxon>
        <taxon>Pentapetalae</taxon>
        <taxon>rosids</taxon>
        <taxon>fabids</taxon>
        <taxon>Malpighiales</taxon>
        <taxon>Salicaceae</taxon>
        <taxon>Flacourtieae</taxon>
        <taxon>Dovyalis</taxon>
    </lineage>
</organism>
<reference evidence="1 2" key="1">
    <citation type="submission" date="2024-01" db="EMBL/GenBank/DDBJ databases">
        <authorList>
            <person name="Waweru B."/>
        </authorList>
    </citation>
    <scope>NUCLEOTIDE SEQUENCE [LARGE SCALE GENOMIC DNA]</scope>
</reference>
<dbReference type="Proteomes" id="UP001314170">
    <property type="component" value="Unassembled WGS sequence"/>
</dbReference>
<keyword evidence="2" id="KW-1185">Reference proteome</keyword>
<accession>A0AAV1S3X4</accession>
<proteinExistence type="predicted"/>
<evidence type="ECO:0000313" key="2">
    <source>
        <dbReference type="Proteomes" id="UP001314170"/>
    </source>
</evidence>
<sequence>MTPLSTTWFDECFDLGRELLHSNNLARANAMDCIEREREKDLSRCLIRGQPARYVLSFSTIKTLISSFPSFASRRAYSLSKIAER</sequence>
<dbReference type="EMBL" id="CAWUPB010001168">
    <property type="protein sequence ID" value="CAK7345452.1"/>
    <property type="molecule type" value="Genomic_DNA"/>
</dbReference>
<comment type="caution">
    <text evidence="1">The sequence shown here is derived from an EMBL/GenBank/DDBJ whole genome shotgun (WGS) entry which is preliminary data.</text>
</comment>
<name>A0AAV1S3X4_9ROSI</name>
<protein>
    <submittedName>
        <fullName evidence="1">Uncharacterized protein</fullName>
    </submittedName>
</protein>
<evidence type="ECO:0000313" key="1">
    <source>
        <dbReference type="EMBL" id="CAK7345452.1"/>
    </source>
</evidence>